<dbReference type="GO" id="GO:0005576">
    <property type="term" value="C:extracellular region"/>
    <property type="evidence" value="ECO:0007669"/>
    <property type="project" value="TreeGrafter"/>
</dbReference>
<organism evidence="4 5">
    <name type="scientific">Nocardioides immobilis</name>
    <dbReference type="NCBI Taxonomy" id="2049295"/>
    <lineage>
        <taxon>Bacteria</taxon>
        <taxon>Bacillati</taxon>
        <taxon>Actinomycetota</taxon>
        <taxon>Actinomycetes</taxon>
        <taxon>Propionibacteriales</taxon>
        <taxon>Nocardioidaceae</taxon>
        <taxon>Nocardioides</taxon>
    </lineage>
</organism>
<proteinExistence type="predicted"/>
<dbReference type="GO" id="GO:0051701">
    <property type="term" value="P:biological process involved in interaction with host"/>
    <property type="evidence" value="ECO:0007669"/>
    <property type="project" value="TreeGrafter"/>
</dbReference>
<keyword evidence="1" id="KW-0472">Membrane</keyword>
<name>A0A417Y814_9ACTN</name>
<dbReference type="AlphaFoldDB" id="A0A417Y814"/>
<dbReference type="PANTHER" id="PTHR33371">
    <property type="entry name" value="INTERMEMBRANE PHOSPHOLIPID TRANSPORT SYSTEM BINDING PROTEIN MLAD-RELATED"/>
    <property type="match status" value="1"/>
</dbReference>
<protein>
    <submittedName>
        <fullName evidence="4">MCE family protein</fullName>
    </submittedName>
</protein>
<evidence type="ECO:0000313" key="4">
    <source>
        <dbReference type="EMBL" id="RHW28661.1"/>
    </source>
</evidence>
<comment type="caution">
    <text evidence="4">The sequence shown here is derived from an EMBL/GenBank/DDBJ whole genome shotgun (WGS) entry which is preliminary data.</text>
</comment>
<dbReference type="PANTHER" id="PTHR33371:SF19">
    <property type="entry name" value="MCE-FAMILY PROTEIN MCE4A"/>
    <property type="match status" value="1"/>
</dbReference>
<reference evidence="4 5" key="1">
    <citation type="submission" date="2018-09" db="EMBL/GenBank/DDBJ databases">
        <title>Genome sequencing of Nocardioides immobilis CCTCC AB 2017083 for comparison to Nocardioides silvaticus.</title>
        <authorList>
            <person name="Li C."/>
            <person name="Wang G."/>
        </authorList>
    </citation>
    <scope>NUCLEOTIDE SEQUENCE [LARGE SCALE GENOMIC DNA]</scope>
    <source>
        <strain evidence="4 5">CCTCC AB 2017083</strain>
    </source>
</reference>
<evidence type="ECO:0000313" key="5">
    <source>
        <dbReference type="Proteomes" id="UP000283644"/>
    </source>
</evidence>
<sequence>MAIFRSSHGEPTRSQLAIQGVAVLAVFLLLLGAMTLKLNGVFSDAVPVTAELRSAGGAIRGGVDVKMRGMVVGKVTSVEGDARQVRLDLEIDKDQVDQIPSGVRARVLPASVFGTSYVDLVLPPGEERGDPLEADAIILQDESQGTLELQSALDSIDTLVDALGPAELATALHTLSTVLDGRGDDLGVAFDTLSRYTTRFAPMIPRLREDLRLLAVNLDAVARNAPELLDATDDALVTLGNLVDRRDKITALLDGGLTLVQDTHDFLLEHERDYLRALSLSVTLVDTLNDERDGVRNTLLATGEVSTKLLSVLEDGYARVEGYIFSNGPDDYTRADCPRYGSRQGGNCG</sequence>
<feature type="domain" description="Mce/MlaD" evidence="2">
    <location>
        <begin position="46"/>
        <end position="121"/>
    </location>
</feature>
<feature type="domain" description="Mammalian cell entry C-terminal" evidence="3">
    <location>
        <begin position="130"/>
        <end position="276"/>
    </location>
</feature>
<accession>A0A417Y814</accession>
<dbReference type="Pfam" id="PF02470">
    <property type="entry name" value="MlaD"/>
    <property type="match status" value="1"/>
</dbReference>
<gene>
    <name evidence="4" type="ORF">D0Z08_02040</name>
</gene>
<keyword evidence="1" id="KW-1133">Transmembrane helix</keyword>
<keyword evidence="5" id="KW-1185">Reference proteome</keyword>
<dbReference type="EMBL" id="QXGH01000009">
    <property type="protein sequence ID" value="RHW28661.1"/>
    <property type="molecule type" value="Genomic_DNA"/>
</dbReference>
<dbReference type="InterPro" id="IPR052336">
    <property type="entry name" value="MlaD_Phospholipid_Transporter"/>
</dbReference>
<dbReference type="RefSeq" id="WP_118922122.1">
    <property type="nucleotide sequence ID" value="NZ_QXGH01000009.1"/>
</dbReference>
<dbReference type="InterPro" id="IPR003399">
    <property type="entry name" value="Mce/MlaD"/>
</dbReference>
<dbReference type="InterPro" id="IPR024516">
    <property type="entry name" value="Mce_C"/>
</dbReference>
<dbReference type="OrthoDB" id="3460188at2"/>
<evidence type="ECO:0000259" key="3">
    <source>
        <dbReference type="Pfam" id="PF11887"/>
    </source>
</evidence>
<feature type="transmembrane region" description="Helical" evidence="1">
    <location>
        <begin position="16"/>
        <end position="36"/>
    </location>
</feature>
<dbReference type="Pfam" id="PF11887">
    <property type="entry name" value="Mce4_CUP1"/>
    <property type="match status" value="1"/>
</dbReference>
<keyword evidence="1" id="KW-0812">Transmembrane</keyword>
<evidence type="ECO:0000259" key="2">
    <source>
        <dbReference type="Pfam" id="PF02470"/>
    </source>
</evidence>
<dbReference type="Proteomes" id="UP000283644">
    <property type="component" value="Unassembled WGS sequence"/>
</dbReference>
<evidence type="ECO:0000256" key="1">
    <source>
        <dbReference type="SAM" id="Phobius"/>
    </source>
</evidence>